<dbReference type="Proteomes" id="UP000028933">
    <property type="component" value="Chromosome"/>
</dbReference>
<dbReference type="STRING" id="1338011.BD94_1350"/>
<dbReference type="eggNOG" id="ENOG5032URC">
    <property type="taxonomic scope" value="Bacteria"/>
</dbReference>
<dbReference type="KEGG" id="eao:BD94_1350"/>
<feature type="chain" id="PRO_5001717729" description="Outer membrane protein beta-barrel domain-containing protein" evidence="1">
    <location>
        <begin position="20"/>
        <end position="172"/>
    </location>
</feature>
<sequence length="172" mass="18821">MKKNLLIGAFALLGFVANAQTKGNFKLGTHIGIPTGELADVASFNIGIDMAYLFNIDTNFKAGFTTGYSHYFVKSITRNFLGRQITLRPDDIGIIPVAATAKYNFESNVFIGADLGYAFFVVGQDGTTGAFYFQPKLGYQSKNNEFYISYKGMSKEGTTIGSVNLGYAYTFK</sequence>
<dbReference type="EMBL" id="CP007547">
    <property type="protein sequence ID" value="AIL45125.1"/>
    <property type="molecule type" value="Genomic_DNA"/>
</dbReference>
<dbReference type="RefSeq" id="WP_024565052.1">
    <property type="nucleotide sequence ID" value="NZ_CP007547.1"/>
</dbReference>
<proteinExistence type="predicted"/>
<name>A0A077EHV7_9FLAO</name>
<gene>
    <name evidence="2" type="ORF">BD94_1350</name>
</gene>
<evidence type="ECO:0000256" key="1">
    <source>
        <dbReference type="SAM" id="SignalP"/>
    </source>
</evidence>
<evidence type="ECO:0000313" key="2">
    <source>
        <dbReference type="EMBL" id="AIL45125.1"/>
    </source>
</evidence>
<protein>
    <recommendedName>
        <fullName evidence="4">Outer membrane protein beta-barrel domain-containing protein</fullName>
    </recommendedName>
</protein>
<reference evidence="2" key="1">
    <citation type="journal article" date="2013" name="Lancet">
        <title>First case of E anophelis outbreak in an intensive-care unit.</title>
        <authorList>
            <person name="Teo J."/>
            <person name="Tan S.Y."/>
            <person name="Tay M."/>
            <person name="Ding Y."/>
            <person name="Kjelleberg S."/>
            <person name="Givskov M."/>
            <person name="Lin R.T."/>
            <person name="Yang L."/>
        </authorList>
    </citation>
    <scope>NUCLEOTIDE SEQUENCE [LARGE SCALE GENOMIC DNA]</scope>
    <source>
        <strain evidence="2">NUHP1</strain>
    </source>
</reference>
<dbReference type="AlphaFoldDB" id="A0A077EHV7"/>
<accession>A0A077EHV7</accession>
<keyword evidence="1" id="KW-0732">Signal</keyword>
<organism evidence="2 3">
    <name type="scientific">Elizabethkingia anophelis NUHP1</name>
    <dbReference type="NCBI Taxonomy" id="1338011"/>
    <lineage>
        <taxon>Bacteria</taxon>
        <taxon>Pseudomonadati</taxon>
        <taxon>Bacteroidota</taxon>
        <taxon>Flavobacteriia</taxon>
        <taxon>Flavobacteriales</taxon>
        <taxon>Weeksellaceae</taxon>
        <taxon>Elizabethkingia</taxon>
    </lineage>
</organism>
<evidence type="ECO:0008006" key="4">
    <source>
        <dbReference type="Google" id="ProtNLM"/>
    </source>
</evidence>
<reference evidence="2" key="2">
    <citation type="journal article" date="2015" name="Genome Biol. Evol.">
        <title>Complete Genome Sequence and Transcriptomic Analysis of the Novel Pathogen Elizabethkingia anophelis in Response to Oxidative Stress.</title>
        <authorList>
            <person name="Li Y."/>
            <person name="Liu Y."/>
            <person name="Chew S.C."/>
            <person name="Tay M."/>
            <person name="Salido M.M."/>
            <person name="Teo J."/>
            <person name="Lauro F.M."/>
            <person name="Givskov M."/>
            <person name="Yang L."/>
        </authorList>
    </citation>
    <scope>NUCLEOTIDE SEQUENCE</scope>
    <source>
        <strain evidence="2">NUHP1</strain>
    </source>
</reference>
<evidence type="ECO:0000313" key="3">
    <source>
        <dbReference type="Proteomes" id="UP000028933"/>
    </source>
</evidence>
<dbReference type="HOGENOM" id="CLU_116186_1_0_10"/>
<feature type="signal peptide" evidence="1">
    <location>
        <begin position="1"/>
        <end position="19"/>
    </location>
</feature>